<organism evidence="9 10">
    <name type="scientific">Neobacillus thermocopriae</name>
    <dbReference type="NCBI Taxonomy" id="1215031"/>
    <lineage>
        <taxon>Bacteria</taxon>
        <taxon>Bacillati</taxon>
        <taxon>Bacillota</taxon>
        <taxon>Bacilli</taxon>
        <taxon>Bacillales</taxon>
        <taxon>Bacillaceae</taxon>
        <taxon>Neobacillus</taxon>
    </lineage>
</organism>
<dbReference type="Proteomes" id="UP000481621">
    <property type="component" value="Unassembled WGS sequence"/>
</dbReference>
<evidence type="ECO:0000256" key="4">
    <source>
        <dbReference type="ARBA" id="ARBA00022692"/>
    </source>
</evidence>
<dbReference type="Pfam" id="PF00892">
    <property type="entry name" value="EamA"/>
    <property type="match status" value="2"/>
</dbReference>
<feature type="domain" description="EamA" evidence="8">
    <location>
        <begin position="154"/>
        <end position="290"/>
    </location>
</feature>
<comment type="subcellular location">
    <subcellularLocation>
        <location evidence="1">Cell membrane</location>
        <topology evidence="1">Multi-pass membrane protein</topology>
    </subcellularLocation>
</comment>
<protein>
    <submittedName>
        <fullName evidence="9">DMT family transporter</fullName>
    </submittedName>
</protein>
<comment type="caution">
    <text evidence="9">The sequence shown here is derived from an EMBL/GenBank/DDBJ whole genome shotgun (WGS) entry which is preliminary data.</text>
</comment>
<evidence type="ECO:0000256" key="6">
    <source>
        <dbReference type="ARBA" id="ARBA00023136"/>
    </source>
</evidence>
<keyword evidence="6 7" id="KW-0472">Membrane</keyword>
<feature type="domain" description="EamA" evidence="8">
    <location>
        <begin position="9"/>
        <end position="141"/>
    </location>
</feature>
<name>A0A6B3TNI0_9BACI</name>
<feature type="transmembrane region" description="Helical" evidence="7">
    <location>
        <begin position="125"/>
        <end position="145"/>
    </location>
</feature>
<evidence type="ECO:0000256" key="2">
    <source>
        <dbReference type="ARBA" id="ARBA00007362"/>
    </source>
</evidence>
<sequence>MSKAEKYRIYLLLVFVMLSWGFNVIATKIIVSSFPTITITSIRVFTAALSVFIILSFLNKVRLPSKKELRYILIAGFFNVVCHHYFLSIGLSQTSASNGGLILGLSPILTTIVAFLFLKNKITFVKFLGILLGFTGVTFIVVIGSGGGISSISFGDIYVFLSIFTQAFSFVLIKKISNSLDPRLMTGYMLLFGSIILFIIGLFKEPGGLEGIPHASFDFWMIFLASAVISTALGHMIYNSAIGKVGVTESAIFINLNPFFALIGAVLFLDEKISSTQLIGFLFILFGVLFGSGALEEYLHQLKLKKKHVFIDKAKNV</sequence>
<feature type="transmembrane region" description="Helical" evidence="7">
    <location>
        <begin position="37"/>
        <end position="57"/>
    </location>
</feature>
<dbReference type="RefSeq" id="WP_163251039.1">
    <property type="nucleotide sequence ID" value="NZ_JAAIUV010000007.1"/>
</dbReference>
<dbReference type="EMBL" id="JAAIUV010000007">
    <property type="protein sequence ID" value="NEX78515.1"/>
    <property type="molecule type" value="Genomic_DNA"/>
</dbReference>
<dbReference type="GO" id="GO:0005886">
    <property type="term" value="C:plasma membrane"/>
    <property type="evidence" value="ECO:0007669"/>
    <property type="project" value="UniProtKB-SubCell"/>
</dbReference>
<dbReference type="InterPro" id="IPR037185">
    <property type="entry name" value="EmrE-like"/>
</dbReference>
<proteinExistence type="inferred from homology"/>
<accession>A0A6B3TNI0</accession>
<feature type="transmembrane region" description="Helical" evidence="7">
    <location>
        <begin position="9"/>
        <end position="31"/>
    </location>
</feature>
<dbReference type="PANTHER" id="PTHR32322">
    <property type="entry name" value="INNER MEMBRANE TRANSPORTER"/>
    <property type="match status" value="1"/>
</dbReference>
<dbReference type="InterPro" id="IPR000620">
    <property type="entry name" value="EamA_dom"/>
</dbReference>
<comment type="similarity">
    <text evidence="2">Belongs to the EamA transporter family.</text>
</comment>
<dbReference type="PANTHER" id="PTHR32322:SF18">
    <property type="entry name" value="S-ADENOSYLMETHIONINE_S-ADENOSYLHOMOCYSTEINE TRANSPORTER"/>
    <property type="match status" value="1"/>
</dbReference>
<dbReference type="SUPFAM" id="SSF103481">
    <property type="entry name" value="Multidrug resistance efflux transporter EmrE"/>
    <property type="match status" value="2"/>
</dbReference>
<feature type="transmembrane region" description="Helical" evidence="7">
    <location>
        <begin position="250"/>
        <end position="269"/>
    </location>
</feature>
<evidence type="ECO:0000256" key="5">
    <source>
        <dbReference type="ARBA" id="ARBA00022989"/>
    </source>
</evidence>
<feature type="transmembrane region" description="Helical" evidence="7">
    <location>
        <begin position="99"/>
        <end position="118"/>
    </location>
</feature>
<keyword evidence="4 7" id="KW-0812">Transmembrane</keyword>
<keyword evidence="5 7" id="KW-1133">Transmembrane helix</keyword>
<keyword evidence="3" id="KW-1003">Cell membrane</keyword>
<reference evidence="9" key="1">
    <citation type="submission" date="2020-02" db="EMBL/GenBank/DDBJ databases">
        <title>Bacillus sedimentmangrovi sp. nov., isolated from sediment of the mangrove ecosystem.</title>
        <authorList>
            <person name="Liu G."/>
        </authorList>
    </citation>
    <scope>NUCLEOTIDE SEQUENCE [LARGE SCALE GENOMIC DNA]</scope>
    <source>
        <strain evidence="9">SgZ-7</strain>
    </source>
</reference>
<gene>
    <name evidence="9" type="ORF">G4Z05_06345</name>
</gene>
<evidence type="ECO:0000256" key="3">
    <source>
        <dbReference type="ARBA" id="ARBA00022475"/>
    </source>
</evidence>
<evidence type="ECO:0000313" key="9">
    <source>
        <dbReference type="EMBL" id="NEX78515.1"/>
    </source>
</evidence>
<dbReference type="InterPro" id="IPR050638">
    <property type="entry name" value="AA-Vitamin_Transporters"/>
</dbReference>
<evidence type="ECO:0000256" key="7">
    <source>
        <dbReference type="SAM" id="Phobius"/>
    </source>
</evidence>
<feature type="transmembrane region" description="Helical" evidence="7">
    <location>
        <begin position="219"/>
        <end position="238"/>
    </location>
</feature>
<evidence type="ECO:0000259" key="8">
    <source>
        <dbReference type="Pfam" id="PF00892"/>
    </source>
</evidence>
<keyword evidence="10" id="KW-1185">Reference proteome</keyword>
<feature type="transmembrane region" description="Helical" evidence="7">
    <location>
        <begin position="185"/>
        <end position="203"/>
    </location>
</feature>
<feature type="transmembrane region" description="Helical" evidence="7">
    <location>
        <begin position="275"/>
        <end position="295"/>
    </location>
</feature>
<dbReference type="AlphaFoldDB" id="A0A6B3TNI0"/>
<evidence type="ECO:0000256" key="1">
    <source>
        <dbReference type="ARBA" id="ARBA00004651"/>
    </source>
</evidence>
<feature type="transmembrane region" description="Helical" evidence="7">
    <location>
        <begin position="69"/>
        <end position="87"/>
    </location>
</feature>
<feature type="transmembrane region" description="Helical" evidence="7">
    <location>
        <begin position="157"/>
        <end position="173"/>
    </location>
</feature>
<evidence type="ECO:0000313" key="10">
    <source>
        <dbReference type="Proteomes" id="UP000481621"/>
    </source>
</evidence>